<dbReference type="PRINTS" id="PR00111">
    <property type="entry name" value="ABHYDROLASE"/>
</dbReference>
<evidence type="ECO:0000313" key="2">
    <source>
        <dbReference type="EMBL" id="GGC61210.1"/>
    </source>
</evidence>
<dbReference type="InterPro" id="IPR050471">
    <property type="entry name" value="AB_hydrolase"/>
</dbReference>
<reference evidence="2" key="1">
    <citation type="journal article" date="2014" name="Int. J. Syst. Evol. Microbiol.">
        <title>Complete genome sequence of Corynebacterium casei LMG S-19264T (=DSM 44701T), isolated from a smear-ripened cheese.</title>
        <authorList>
            <consortium name="US DOE Joint Genome Institute (JGI-PGF)"/>
            <person name="Walter F."/>
            <person name="Albersmeier A."/>
            <person name="Kalinowski J."/>
            <person name="Ruckert C."/>
        </authorList>
    </citation>
    <scope>NUCLEOTIDE SEQUENCE</scope>
    <source>
        <strain evidence="2">CGMCC 1.12919</strain>
    </source>
</reference>
<dbReference type="InterPro" id="IPR000073">
    <property type="entry name" value="AB_hydrolase_1"/>
</dbReference>
<protein>
    <recommendedName>
        <fullName evidence="1">AB hydrolase-1 domain-containing protein</fullName>
    </recommendedName>
</protein>
<sequence>MGLVDLGGVRLWTGRAGKGSPLLVITGTGADLRKPPTPLDFPLAGRFALLAYDQRGLGRSDKPAGPYSMADYAADAADLIEAVGWPRTHVMGISFGGMVAQELAIRRPELVHRLALCCSSPGGAGGSSYPLHELHDLQPLDRARRMVEIADTRRDGAWAAAHPEAFAQLVAAAAADPFGHEPGATAGRRWQLGARADHDAWERLGGIAAETLVCAGRYDGQAPPANQERLHARLLQAVLRFYEGGHGFLLQDPAAFEDIASFLDGGCGALAAPAGPRAPSAGGSA</sequence>
<dbReference type="SUPFAM" id="SSF53474">
    <property type="entry name" value="alpha/beta-Hydrolases"/>
    <property type="match status" value="1"/>
</dbReference>
<proteinExistence type="predicted"/>
<feature type="domain" description="AB hydrolase-1" evidence="1">
    <location>
        <begin position="21"/>
        <end position="127"/>
    </location>
</feature>
<keyword evidence="3" id="KW-1185">Reference proteome</keyword>
<accession>A0A916U7B4</accession>
<name>A0A916U7B4_9HYPH</name>
<evidence type="ECO:0000313" key="3">
    <source>
        <dbReference type="Proteomes" id="UP000637002"/>
    </source>
</evidence>
<dbReference type="PANTHER" id="PTHR43433">
    <property type="entry name" value="HYDROLASE, ALPHA/BETA FOLD FAMILY PROTEIN"/>
    <property type="match status" value="1"/>
</dbReference>
<dbReference type="GO" id="GO:0046503">
    <property type="term" value="P:glycerolipid catabolic process"/>
    <property type="evidence" value="ECO:0007669"/>
    <property type="project" value="TreeGrafter"/>
</dbReference>
<reference evidence="2" key="2">
    <citation type="submission" date="2020-09" db="EMBL/GenBank/DDBJ databases">
        <authorList>
            <person name="Sun Q."/>
            <person name="Zhou Y."/>
        </authorList>
    </citation>
    <scope>NUCLEOTIDE SEQUENCE</scope>
    <source>
        <strain evidence="2">CGMCC 1.12919</strain>
    </source>
</reference>
<evidence type="ECO:0000259" key="1">
    <source>
        <dbReference type="Pfam" id="PF00561"/>
    </source>
</evidence>
<dbReference type="Pfam" id="PF00561">
    <property type="entry name" value="Abhydrolase_1"/>
    <property type="match status" value="1"/>
</dbReference>
<dbReference type="Proteomes" id="UP000637002">
    <property type="component" value="Unassembled WGS sequence"/>
</dbReference>
<dbReference type="InterPro" id="IPR029058">
    <property type="entry name" value="AB_hydrolase_fold"/>
</dbReference>
<organism evidence="2 3">
    <name type="scientific">Chelatococcus reniformis</name>
    <dbReference type="NCBI Taxonomy" id="1494448"/>
    <lineage>
        <taxon>Bacteria</taxon>
        <taxon>Pseudomonadati</taxon>
        <taxon>Pseudomonadota</taxon>
        <taxon>Alphaproteobacteria</taxon>
        <taxon>Hyphomicrobiales</taxon>
        <taxon>Chelatococcaceae</taxon>
        <taxon>Chelatococcus</taxon>
    </lineage>
</organism>
<dbReference type="EMBL" id="BMGG01000003">
    <property type="protein sequence ID" value="GGC61210.1"/>
    <property type="molecule type" value="Genomic_DNA"/>
</dbReference>
<dbReference type="PANTHER" id="PTHR43433:SF5">
    <property type="entry name" value="AB HYDROLASE-1 DOMAIN-CONTAINING PROTEIN"/>
    <property type="match status" value="1"/>
</dbReference>
<gene>
    <name evidence="2" type="ORF">GCM10010994_19700</name>
</gene>
<dbReference type="GO" id="GO:0004806">
    <property type="term" value="F:triacylglycerol lipase activity"/>
    <property type="evidence" value="ECO:0007669"/>
    <property type="project" value="TreeGrafter"/>
</dbReference>
<comment type="caution">
    <text evidence="2">The sequence shown here is derived from an EMBL/GenBank/DDBJ whole genome shotgun (WGS) entry which is preliminary data.</text>
</comment>
<dbReference type="Gene3D" id="3.40.50.1820">
    <property type="entry name" value="alpha/beta hydrolase"/>
    <property type="match status" value="1"/>
</dbReference>
<dbReference type="AlphaFoldDB" id="A0A916U7B4"/>